<dbReference type="NCBIfam" id="TIGR02937">
    <property type="entry name" value="sigma70-ECF"/>
    <property type="match status" value="1"/>
</dbReference>
<organism evidence="8 9">
    <name type="scientific">Amedibacillus dolichus</name>
    <dbReference type="NCBI Taxonomy" id="31971"/>
    <lineage>
        <taxon>Bacteria</taxon>
        <taxon>Bacillati</taxon>
        <taxon>Bacillota</taxon>
        <taxon>Erysipelotrichia</taxon>
        <taxon>Erysipelotrichales</taxon>
        <taxon>Erysipelotrichaceae</taxon>
        <taxon>Amedibacillus</taxon>
    </lineage>
</organism>
<evidence type="ECO:0000313" key="9">
    <source>
        <dbReference type="Proteomes" id="UP000753219"/>
    </source>
</evidence>
<dbReference type="Pfam" id="PF08281">
    <property type="entry name" value="Sigma70_r4_2"/>
    <property type="match status" value="1"/>
</dbReference>
<dbReference type="AlphaFoldDB" id="A0A942ZXI2"/>
<dbReference type="SUPFAM" id="SSF88946">
    <property type="entry name" value="Sigma2 domain of RNA polymerase sigma factors"/>
    <property type="match status" value="1"/>
</dbReference>
<comment type="caution">
    <text evidence="8">The sequence shown here is derived from an EMBL/GenBank/DDBJ whole genome shotgun (WGS) entry which is preliminary data.</text>
</comment>
<dbReference type="InterPro" id="IPR036388">
    <property type="entry name" value="WH-like_DNA-bd_sf"/>
</dbReference>
<accession>A0A942ZXI2</accession>
<evidence type="ECO:0000256" key="4">
    <source>
        <dbReference type="ARBA" id="ARBA00023125"/>
    </source>
</evidence>
<dbReference type="Pfam" id="PF04542">
    <property type="entry name" value="Sigma70_r2"/>
    <property type="match status" value="1"/>
</dbReference>
<feature type="domain" description="RNA polymerase sigma factor 70 region 4 type 2" evidence="7">
    <location>
        <begin position="96"/>
        <end position="147"/>
    </location>
</feature>
<evidence type="ECO:0000259" key="7">
    <source>
        <dbReference type="Pfam" id="PF08281"/>
    </source>
</evidence>
<dbReference type="Proteomes" id="UP000753219">
    <property type="component" value="Unassembled WGS sequence"/>
</dbReference>
<dbReference type="GO" id="GO:0016987">
    <property type="term" value="F:sigma factor activity"/>
    <property type="evidence" value="ECO:0007669"/>
    <property type="project" value="UniProtKB-KW"/>
</dbReference>
<dbReference type="InterPro" id="IPR013325">
    <property type="entry name" value="RNA_pol_sigma_r2"/>
</dbReference>
<dbReference type="GO" id="GO:0003677">
    <property type="term" value="F:DNA binding"/>
    <property type="evidence" value="ECO:0007669"/>
    <property type="project" value="UniProtKB-KW"/>
</dbReference>
<dbReference type="InterPro" id="IPR007627">
    <property type="entry name" value="RNA_pol_sigma70_r2"/>
</dbReference>
<sequence>MKCDRTEFERAYEEYSNQLYRVALVYTQDTYTAQDIVQEVFLRYLKKSRTFKDKEHEQAWLLRVTINQCHDHYRKNRQLTFLKEDQQSVLPSQLSALSYALAQLPKKHQSAILLHYLEGYSIKEIAAMLHCSQSAIKMRIARGKAQLRKLREEEEL</sequence>
<evidence type="ECO:0000256" key="3">
    <source>
        <dbReference type="ARBA" id="ARBA00023082"/>
    </source>
</evidence>
<name>A0A942ZXI2_9FIRM</name>
<dbReference type="InterPro" id="IPR013249">
    <property type="entry name" value="RNA_pol_sigma70_r4_t2"/>
</dbReference>
<dbReference type="RefSeq" id="WP_040462754.1">
    <property type="nucleotide sequence ID" value="NZ_CAJKGD010000010.1"/>
</dbReference>
<dbReference type="PANTHER" id="PTHR43133">
    <property type="entry name" value="RNA POLYMERASE ECF-TYPE SIGMA FACTO"/>
    <property type="match status" value="1"/>
</dbReference>
<gene>
    <name evidence="8" type="ORF">KHZ85_06195</name>
</gene>
<dbReference type="PANTHER" id="PTHR43133:SF8">
    <property type="entry name" value="RNA POLYMERASE SIGMA FACTOR HI_1459-RELATED"/>
    <property type="match status" value="1"/>
</dbReference>
<evidence type="ECO:0000256" key="2">
    <source>
        <dbReference type="ARBA" id="ARBA00023015"/>
    </source>
</evidence>
<evidence type="ECO:0000259" key="6">
    <source>
        <dbReference type="Pfam" id="PF04542"/>
    </source>
</evidence>
<dbReference type="EMBL" id="JAGZMZ010000013">
    <property type="protein sequence ID" value="MBS4884339.1"/>
    <property type="molecule type" value="Genomic_DNA"/>
</dbReference>
<evidence type="ECO:0000256" key="1">
    <source>
        <dbReference type="ARBA" id="ARBA00010641"/>
    </source>
</evidence>
<keyword evidence="3" id="KW-0731">Sigma factor</keyword>
<keyword evidence="2" id="KW-0805">Transcription regulation</keyword>
<keyword evidence="4" id="KW-0238">DNA-binding</keyword>
<feature type="domain" description="RNA polymerase sigma-70 region 2" evidence="6">
    <location>
        <begin position="12"/>
        <end position="77"/>
    </location>
</feature>
<dbReference type="InterPro" id="IPR014284">
    <property type="entry name" value="RNA_pol_sigma-70_dom"/>
</dbReference>
<comment type="similarity">
    <text evidence="1">Belongs to the sigma-70 factor family. ECF subfamily.</text>
</comment>
<protein>
    <submittedName>
        <fullName evidence="8">RNA polymerase sigma factor</fullName>
    </submittedName>
</protein>
<reference evidence="8" key="1">
    <citation type="submission" date="2021-02" db="EMBL/GenBank/DDBJ databases">
        <title>Infant gut strain persistence is associated with maternal origin, phylogeny, and functional potential including surface adhesion and iron acquisition.</title>
        <authorList>
            <person name="Lou Y.C."/>
        </authorList>
    </citation>
    <scope>NUCLEOTIDE SEQUENCE</scope>
    <source>
        <strain evidence="8">L3_108_103G1_dasL3_108_103G1_concoct_2</strain>
    </source>
</reference>
<dbReference type="Gene3D" id="1.10.1740.10">
    <property type="match status" value="1"/>
</dbReference>
<dbReference type="GO" id="GO:0006352">
    <property type="term" value="P:DNA-templated transcription initiation"/>
    <property type="evidence" value="ECO:0007669"/>
    <property type="project" value="InterPro"/>
</dbReference>
<dbReference type="SUPFAM" id="SSF88659">
    <property type="entry name" value="Sigma3 and sigma4 domains of RNA polymerase sigma factors"/>
    <property type="match status" value="1"/>
</dbReference>
<evidence type="ECO:0000313" key="8">
    <source>
        <dbReference type="EMBL" id="MBS4884339.1"/>
    </source>
</evidence>
<dbReference type="CDD" id="cd06171">
    <property type="entry name" value="Sigma70_r4"/>
    <property type="match status" value="1"/>
</dbReference>
<dbReference type="Gene3D" id="1.10.10.10">
    <property type="entry name" value="Winged helix-like DNA-binding domain superfamily/Winged helix DNA-binding domain"/>
    <property type="match status" value="1"/>
</dbReference>
<keyword evidence="5" id="KW-0804">Transcription</keyword>
<dbReference type="InterPro" id="IPR013324">
    <property type="entry name" value="RNA_pol_sigma_r3/r4-like"/>
</dbReference>
<proteinExistence type="inferred from homology"/>
<dbReference type="InterPro" id="IPR039425">
    <property type="entry name" value="RNA_pol_sigma-70-like"/>
</dbReference>
<evidence type="ECO:0000256" key="5">
    <source>
        <dbReference type="ARBA" id="ARBA00023163"/>
    </source>
</evidence>